<reference evidence="2" key="1">
    <citation type="submission" date="2019-01" db="EMBL/GenBank/DDBJ databases">
        <title>Cytophagaceae bacterium strain CAR-16.</title>
        <authorList>
            <person name="Chen W.-M."/>
        </authorList>
    </citation>
    <scope>NUCLEOTIDE SEQUENCE [LARGE SCALE GENOMIC DNA]</scope>
    <source>
        <strain evidence="2">WWJ-16</strain>
    </source>
</reference>
<protein>
    <submittedName>
        <fullName evidence="1">DUF3997 domain-containing protein</fullName>
    </submittedName>
</protein>
<proteinExistence type="predicted"/>
<comment type="caution">
    <text evidence="1">The sequence shown here is derived from an EMBL/GenBank/DDBJ whole genome shotgun (WGS) entry which is preliminary data.</text>
</comment>
<evidence type="ECO:0000313" key="2">
    <source>
        <dbReference type="Proteomes" id="UP000289857"/>
    </source>
</evidence>
<dbReference type="PROSITE" id="PS51257">
    <property type="entry name" value="PROKAR_LIPOPROTEIN"/>
    <property type="match status" value="1"/>
</dbReference>
<keyword evidence="2" id="KW-1185">Reference proteome</keyword>
<organism evidence="1 2">
    <name type="scientific">Flavobacterium stagni</name>
    <dbReference type="NCBI Taxonomy" id="2506421"/>
    <lineage>
        <taxon>Bacteria</taxon>
        <taxon>Pseudomonadati</taxon>
        <taxon>Bacteroidota</taxon>
        <taxon>Flavobacteriia</taxon>
        <taxon>Flavobacteriales</taxon>
        <taxon>Flavobacteriaceae</taxon>
        <taxon>Flavobacterium</taxon>
    </lineage>
</organism>
<dbReference type="EMBL" id="SBKN01000001">
    <property type="protein sequence ID" value="RXR24218.1"/>
    <property type="molecule type" value="Genomic_DNA"/>
</dbReference>
<name>A0A4Q1KES0_9FLAO</name>
<dbReference type="Proteomes" id="UP000289857">
    <property type="component" value="Unassembled WGS sequence"/>
</dbReference>
<sequence length="164" mass="18915">MRTYYLFLLILLFGCQGTVPLSLGQDFYLDYDRNGYMAVVEMNERDKGTAGHVINGEILEINADSNFIIAKIKPVDKIRKSVSQEVSNNLKKLKEEIANSSLQEFWIIEKNTKPRLEYDLEGNTYLSNYKVYGPYTNNEFLNTTKNRGVSKKLKLLPLQEFINS</sequence>
<accession>A0A4Q1KES0</accession>
<gene>
    <name evidence="1" type="ORF">EQG61_01915</name>
</gene>
<evidence type="ECO:0000313" key="1">
    <source>
        <dbReference type="EMBL" id="RXR24218.1"/>
    </source>
</evidence>
<dbReference type="AlphaFoldDB" id="A0A4Q1KES0"/>